<dbReference type="Proteomes" id="UP001157915">
    <property type="component" value="Unassembled WGS sequence"/>
</dbReference>
<organism evidence="1 2">
    <name type="scientific">Algoriphagus winogradskyi</name>
    <dbReference type="NCBI Taxonomy" id="237017"/>
    <lineage>
        <taxon>Bacteria</taxon>
        <taxon>Pseudomonadati</taxon>
        <taxon>Bacteroidota</taxon>
        <taxon>Cytophagia</taxon>
        <taxon>Cytophagales</taxon>
        <taxon>Cyclobacteriaceae</taxon>
        <taxon>Algoriphagus</taxon>
    </lineage>
</organism>
<name>A0ABY1N636_9BACT</name>
<dbReference type="RefSeq" id="WP_283410962.1">
    <property type="nucleotide sequence ID" value="NZ_FXUA01000001.1"/>
</dbReference>
<evidence type="ECO:0000313" key="1">
    <source>
        <dbReference type="EMBL" id="SMP01308.1"/>
    </source>
</evidence>
<dbReference type="EMBL" id="FXUA01000001">
    <property type="protein sequence ID" value="SMP01308.1"/>
    <property type="molecule type" value="Genomic_DNA"/>
</dbReference>
<gene>
    <name evidence="1" type="ORF">SAMN06265367_1014</name>
</gene>
<reference evidence="1 2" key="1">
    <citation type="submission" date="2017-05" db="EMBL/GenBank/DDBJ databases">
        <authorList>
            <person name="Varghese N."/>
            <person name="Submissions S."/>
        </authorList>
    </citation>
    <scope>NUCLEOTIDE SEQUENCE [LARGE SCALE GENOMIC DNA]</scope>
    <source>
        <strain evidence="1 2">DSM 15360</strain>
    </source>
</reference>
<evidence type="ECO:0000313" key="2">
    <source>
        <dbReference type="Proteomes" id="UP001157915"/>
    </source>
</evidence>
<proteinExistence type="predicted"/>
<accession>A0ABY1N636</accession>
<comment type="caution">
    <text evidence="1">The sequence shown here is derived from an EMBL/GenBank/DDBJ whole genome shotgun (WGS) entry which is preliminary data.</text>
</comment>
<protein>
    <submittedName>
        <fullName evidence="1">Uncharacterized protein</fullName>
    </submittedName>
</protein>
<keyword evidence="2" id="KW-1185">Reference proteome</keyword>
<sequence>MIRITAGITRKITKSLVSDKSTGPVGLGISFGTWEYEMLGIRNSTNSNVIVEEMYFKKLFIMIT</sequence>